<feature type="transmembrane region" description="Helical" evidence="13">
    <location>
        <begin position="86"/>
        <end position="105"/>
    </location>
</feature>
<evidence type="ECO:0000313" key="15">
    <source>
        <dbReference type="Proteomes" id="UP000198415"/>
    </source>
</evidence>
<evidence type="ECO:0000256" key="6">
    <source>
        <dbReference type="ARBA" id="ARBA00022449"/>
    </source>
</evidence>
<dbReference type="GO" id="GO:0042910">
    <property type="term" value="F:xenobiotic transmembrane transporter activity"/>
    <property type="evidence" value="ECO:0007669"/>
    <property type="project" value="InterPro"/>
</dbReference>
<keyword evidence="9 13" id="KW-1133">Transmembrane helix</keyword>
<evidence type="ECO:0000256" key="9">
    <source>
        <dbReference type="ARBA" id="ARBA00022989"/>
    </source>
</evidence>
<comment type="function">
    <text evidence="1">Multidrug efflux pump.</text>
</comment>
<dbReference type="OrthoDB" id="3294751at2"/>
<dbReference type="InterPro" id="IPR048279">
    <property type="entry name" value="MdtK-like"/>
</dbReference>
<keyword evidence="8 13" id="KW-0812">Transmembrane</keyword>
<reference evidence="14 15" key="1">
    <citation type="submission" date="2017-06" db="EMBL/GenBank/DDBJ databases">
        <authorList>
            <person name="Kim H.J."/>
            <person name="Triplett B.A."/>
        </authorList>
    </citation>
    <scope>NUCLEOTIDE SEQUENCE [LARGE SCALE GENOMIC DNA]</scope>
    <source>
        <strain evidence="14 15">DSM 43151</strain>
    </source>
</reference>
<keyword evidence="10" id="KW-0406">Ion transport</keyword>
<evidence type="ECO:0000256" key="2">
    <source>
        <dbReference type="ARBA" id="ARBA00004651"/>
    </source>
</evidence>
<keyword evidence="7" id="KW-1003">Cell membrane</keyword>
<evidence type="ECO:0000256" key="3">
    <source>
        <dbReference type="ARBA" id="ARBA00010199"/>
    </source>
</evidence>
<dbReference type="AlphaFoldDB" id="A0A239D160"/>
<dbReference type="PANTHER" id="PTHR43298:SF2">
    <property type="entry name" value="FMN_FAD EXPORTER YEEO-RELATED"/>
    <property type="match status" value="1"/>
</dbReference>
<feature type="transmembrane region" description="Helical" evidence="13">
    <location>
        <begin position="408"/>
        <end position="429"/>
    </location>
</feature>
<proteinExistence type="inferred from homology"/>
<evidence type="ECO:0000256" key="12">
    <source>
        <dbReference type="ARBA" id="ARBA00031636"/>
    </source>
</evidence>
<dbReference type="Proteomes" id="UP000198415">
    <property type="component" value="Unassembled WGS sequence"/>
</dbReference>
<evidence type="ECO:0000256" key="13">
    <source>
        <dbReference type="SAM" id="Phobius"/>
    </source>
</evidence>
<dbReference type="InterPro" id="IPR050222">
    <property type="entry name" value="MATE_MdtK"/>
</dbReference>
<evidence type="ECO:0000256" key="1">
    <source>
        <dbReference type="ARBA" id="ARBA00003408"/>
    </source>
</evidence>
<feature type="transmembrane region" description="Helical" evidence="13">
    <location>
        <begin position="381"/>
        <end position="402"/>
    </location>
</feature>
<feature type="transmembrane region" description="Helical" evidence="13">
    <location>
        <begin position="184"/>
        <end position="208"/>
    </location>
</feature>
<feature type="transmembrane region" description="Helical" evidence="13">
    <location>
        <begin position="355"/>
        <end position="374"/>
    </location>
</feature>
<comment type="similarity">
    <text evidence="3">Belongs to the multi antimicrobial extrusion (MATE) (TC 2.A.66.1) family.</text>
</comment>
<feature type="transmembrane region" description="Helical" evidence="13">
    <location>
        <begin position="159"/>
        <end position="178"/>
    </location>
</feature>
<feature type="transmembrane region" description="Helical" evidence="13">
    <location>
        <begin position="12"/>
        <end position="32"/>
    </location>
</feature>
<evidence type="ECO:0000256" key="11">
    <source>
        <dbReference type="ARBA" id="ARBA00023136"/>
    </source>
</evidence>
<dbReference type="PANTHER" id="PTHR43298">
    <property type="entry name" value="MULTIDRUG RESISTANCE PROTEIN NORM-RELATED"/>
    <property type="match status" value="1"/>
</dbReference>
<dbReference type="GO" id="GO:0006811">
    <property type="term" value="P:monoatomic ion transport"/>
    <property type="evidence" value="ECO:0007669"/>
    <property type="project" value="UniProtKB-KW"/>
</dbReference>
<evidence type="ECO:0000256" key="8">
    <source>
        <dbReference type="ARBA" id="ARBA00022692"/>
    </source>
</evidence>
<feature type="transmembrane region" description="Helical" evidence="13">
    <location>
        <begin position="259"/>
        <end position="281"/>
    </location>
</feature>
<accession>A0A239D160</accession>
<evidence type="ECO:0000256" key="10">
    <source>
        <dbReference type="ARBA" id="ARBA00023065"/>
    </source>
</evidence>
<feature type="transmembrane region" description="Helical" evidence="13">
    <location>
        <begin position="125"/>
        <end position="147"/>
    </location>
</feature>
<keyword evidence="5" id="KW-0813">Transport</keyword>
<name>A0A239D160_9ACTN</name>
<protein>
    <recommendedName>
        <fullName evidence="4">Probable multidrug resistance protein NorM</fullName>
    </recommendedName>
    <alternativeName>
        <fullName evidence="12">Multidrug-efflux transporter</fullName>
    </alternativeName>
</protein>
<dbReference type="RefSeq" id="WP_089296281.1">
    <property type="nucleotide sequence ID" value="NZ_BOMU01000063.1"/>
</dbReference>
<dbReference type="GO" id="GO:0015297">
    <property type="term" value="F:antiporter activity"/>
    <property type="evidence" value="ECO:0007669"/>
    <property type="project" value="UniProtKB-KW"/>
</dbReference>
<sequence>MLHRRSLVRLAVPNYVALLSGVITGMIDVAWVGRLGPGPVAAVAVATSVENALLGVALLVNGGVTVVLSGRLGAGDTAAARATVRAGWWIYAALTPIVVLAGWALRHRIAAAFLGDAAAAEQAAAYFTVLFPAVAIFYAQQVVDATFAGHGDTRTPMRLALLANGLLLVLDPVLIYGLGPVPAFGVTGAAAATALGRAVALVTGLILVRRRHPAIGATAPLRPALRAVTVAGAPIAGDFLVRMAGALTVIGVVSRSGVAAVAAYGIGMKLLYFATMSFYALRNAVTIHTPRTLSALEPEARAPQRRAIGGQALGLALAAGTVATVLFAAAAPALMRLFSTDPQVVAAGVVLLRCVGGYLIPIAGVIALGGLLMGSGSGSRLFAVTVAGMATQSVLAWVFAGALGLPGVWLAMAVGGLLQLALVLAAAGLRAPAPAPVPSTPVAIQRR</sequence>
<feature type="transmembrane region" description="Helical" evidence="13">
    <location>
        <begin position="228"/>
        <end position="253"/>
    </location>
</feature>
<keyword evidence="15" id="KW-1185">Reference proteome</keyword>
<keyword evidence="11 13" id="KW-0472">Membrane</keyword>
<evidence type="ECO:0000313" key="14">
    <source>
        <dbReference type="EMBL" id="SNS25949.1"/>
    </source>
</evidence>
<feature type="transmembrane region" description="Helical" evidence="13">
    <location>
        <begin position="52"/>
        <end position="74"/>
    </location>
</feature>
<keyword evidence="6" id="KW-0050">Antiport</keyword>
<organism evidence="14 15">
    <name type="scientific">Actinoplanes regularis</name>
    <dbReference type="NCBI Taxonomy" id="52697"/>
    <lineage>
        <taxon>Bacteria</taxon>
        <taxon>Bacillati</taxon>
        <taxon>Actinomycetota</taxon>
        <taxon>Actinomycetes</taxon>
        <taxon>Micromonosporales</taxon>
        <taxon>Micromonosporaceae</taxon>
        <taxon>Actinoplanes</taxon>
    </lineage>
</organism>
<evidence type="ECO:0000256" key="5">
    <source>
        <dbReference type="ARBA" id="ARBA00022448"/>
    </source>
</evidence>
<dbReference type="PIRSF" id="PIRSF006603">
    <property type="entry name" value="DinF"/>
    <property type="match status" value="1"/>
</dbReference>
<dbReference type="GO" id="GO:0005886">
    <property type="term" value="C:plasma membrane"/>
    <property type="evidence" value="ECO:0007669"/>
    <property type="project" value="UniProtKB-SubCell"/>
</dbReference>
<feature type="transmembrane region" description="Helical" evidence="13">
    <location>
        <begin position="312"/>
        <end position="335"/>
    </location>
</feature>
<dbReference type="EMBL" id="FZNR01000012">
    <property type="protein sequence ID" value="SNS25949.1"/>
    <property type="molecule type" value="Genomic_DNA"/>
</dbReference>
<gene>
    <name evidence="14" type="ORF">SAMN06264365_112202</name>
</gene>
<comment type="subcellular location">
    <subcellularLocation>
        <location evidence="2">Cell membrane</location>
        <topology evidence="2">Multi-pass membrane protein</topology>
    </subcellularLocation>
</comment>
<dbReference type="InterPro" id="IPR002528">
    <property type="entry name" value="MATE_fam"/>
</dbReference>
<evidence type="ECO:0000256" key="7">
    <source>
        <dbReference type="ARBA" id="ARBA00022475"/>
    </source>
</evidence>
<dbReference type="Pfam" id="PF01554">
    <property type="entry name" value="MatE"/>
    <property type="match status" value="2"/>
</dbReference>
<evidence type="ECO:0000256" key="4">
    <source>
        <dbReference type="ARBA" id="ARBA00020268"/>
    </source>
</evidence>